<comment type="caution">
    <text evidence="8">The sequence shown here is derived from an EMBL/GenBank/DDBJ whole genome shotgun (WGS) entry which is preliminary data.</text>
</comment>
<dbReference type="PANTHER" id="PTHR43303:SF4">
    <property type="entry name" value="NADPH DEHYDROGENASE C23G7.10C-RELATED"/>
    <property type="match status" value="1"/>
</dbReference>
<dbReference type="SUPFAM" id="SSF51395">
    <property type="entry name" value="FMN-linked oxidoreductases"/>
    <property type="match status" value="1"/>
</dbReference>
<evidence type="ECO:0000313" key="8">
    <source>
        <dbReference type="EMBL" id="MFC5429216.1"/>
    </source>
</evidence>
<dbReference type="RefSeq" id="WP_377711301.1">
    <property type="nucleotide sequence ID" value="NZ_JBHSMP010000013.1"/>
</dbReference>
<comment type="cofactor">
    <cofactor evidence="1">
        <name>FMN</name>
        <dbReference type="ChEBI" id="CHEBI:58210"/>
    </cofactor>
</comment>
<evidence type="ECO:0000256" key="5">
    <source>
        <dbReference type="ARBA" id="ARBA00023002"/>
    </source>
</evidence>
<dbReference type="Pfam" id="PF00724">
    <property type="entry name" value="Oxidored_FMN"/>
    <property type="match status" value="1"/>
</dbReference>
<evidence type="ECO:0000259" key="7">
    <source>
        <dbReference type="Pfam" id="PF00724"/>
    </source>
</evidence>
<keyword evidence="9" id="KW-1185">Reference proteome</keyword>
<name>A0ABW0J8D8_9BURK</name>
<keyword evidence="2" id="KW-0285">Flavoprotein</keyword>
<dbReference type="InterPro" id="IPR044152">
    <property type="entry name" value="YqjM-like"/>
</dbReference>
<dbReference type="Gene3D" id="3.20.20.70">
    <property type="entry name" value="Aldolase class I"/>
    <property type="match status" value="1"/>
</dbReference>
<sequence>MSPLFTPIALRGVTLANRIVVSPMCQYSADRGEANDWHLIHLGHLALSGAGMLCIEATAVEPDGRITPGDLGLWDDATEAALVPVIAAIRRHSPIRIAMQIAHAGRKASSHVPWEGGQLISPADGGWVTHAPSALPHKDGEAPPLALDIDGLKRVREAFRATTRRAARLGIDAIELHAAHGYLMHQFLSPIANQRSDAYGGSRENRMRFPLEVFDAVRAEFPADRPVGVRVSATDWVEGGWTLDDTVAFAQALKAHGADWIDVSSGGVSPLQQIPLEPGYQVPFAQAVKHATGLPTIAVGLITDPLQAHQAIADGDADMIAMARAMLYDPRWPWHAAAQLGASVNAPPQYWRSQPRDQKKLFGETTIGQR</sequence>
<dbReference type="CDD" id="cd02932">
    <property type="entry name" value="OYE_YqiM_FMN"/>
    <property type="match status" value="1"/>
</dbReference>
<evidence type="ECO:0000313" key="9">
    <source>
        <dbReference type="Proteomes" id="UP001596103"/>
    </source>
</evidence>
<evidence type="ECO:0000256" key="3">
    <source>
        <dbReference type="ARBA" id="ARBA00022643"/>
    </source>
</evidence>
<keyword evidence="5" id="KW-0560">Oxidoreductase</keyword>
<dbReference type="InterPro" id="IPR013785">
    <property type="entry name" value="Aldolase_TIM"/>
</dbReference>
<reference evidence="9" key="1">
    <citation type="journal article" date="2019" name="Int. J. Syst. Evol. Microbiol.">
        <title>The Global Catalogue of Microorganisms (GCM) 10K type strain sequencing project: providing services to taxonomists for standard genome sequencing and annotation.</title>
        <authorList>
            <consortium name="The Broad Institute Genomics Platform"/>
            <consortium name="The Broad Institute Genome Sequencing Center for Infectious Disease"/>
            <person name="Wu L."/>
            <person name="Ma J."/>
        </authorList>
    </citation>
    <scope>NUCLEOTIDE SEQUENCE [LARGE SCALE GENOMIC DNA]</scope>
    <source>
        <strain evidence="9">CCUG 56042</strain>
    </source>
</reference>
<dbReference type="PANTHER" id="PTHR43303">
    <property type="entry name" value="NADPH DEHYDROGENASE C23G7.10C-RELATED"/>
    <property type="match status" value="1"/>
</dbReference>
<dbReference type="Proteomes" id="UP001596103">
    <property type="component" value="Unassembled WGS sequence"/>
</dbReference>
<evidence type="ECO:0000256" key="4">
    <source>
        <dbReference type="ARBA" id="ARBA00022857"/>
    </source>
</evidence>
<feature type="domain" description="NADH:flavin oxidoreductase/NADH oxidase N-terminal" evidence="7">
    <location>
        <begin position="4"/>
        <end position="340"/>
    </location>
</feature>
<proteinExistence type="predicted"/>
<gene>
    <name evidence="8" type="ORF">ACFPTO_10455</name>
</gene>
<organism evidence="8 9">
    <name type="scientific">Paraburkholderia denitrificans</name>
    <dbReference type="NCBI Taxonomy" id="694025"/>
    <lineage>
        <taxon>Bacteria</taxon>
        <taxon>Pseudomonadati</taxon>
        <taxon>Pseudomonadota</taxon>
        <taxon>Betaproteobacteria</taxon>
        <taxon>Burkholderiales</taxon>
        <taxon>Burkholderiaceae</taxon>
        <taxon>Paraburkholderia</taxon>
    </lineage>
</organism>
<evidence type="ECO:0000256" key="6">
    <source>
        <dbReference type="SAM" id="MobiDB-lite"/>
    </source>
</evidence>
<feature type="region of interest" description="Disordered" evidence="6">
    <location>
        <begin position="348"/>
        <end position="370"/>
    </location>
</feature>
<keyword evidence="3" id="KW-0288">FMN</keyword>
<evidence type="ECO:0000256" key="1">
    <source>
        <dbReference type="ARBA" id="ARBA00001917"/>
    </source>
</evidence>
<dbReference type="EMBL" id="JBHSMP010000013">
    <property type="protein sequence ID" value="MFC5429216.1"/>
    <property type="molecule type" value="Genomic_DNA"/>
</dbReference>
<dbReference type="InterPro" id="IPR001155">
    <property type="entry name" value="OxRdtase_FMN_N"/>
</dbReference>
<evidence type="ECO:0000256" key="2">
    <source>
        <dbReference type="ARBA" id="ARBA00022630"/>
    </source>
</evidence>
<accession>A0ABW0J8D8</accession>
<protein>
    <submittedName>
        <fullName evidence="8">NADH:flavin oxidoreductase/NADH oxidase</fullName>
    </submittedName>
</protein>
<keyword evidence="4" id="KW-0521">NADP</keyword>